<feature type="compositionally biased region" description="Basic and acidic residues" evidence="11">
    <location>
        <begin position="775"/>
        <end position="784"/>
    </location>
</feature>
<keyword evidence="14" id="KW-0251">Elongation factor</keyword>
<keyword evidence="15" id="KW-1185">Reference proteome</keyword>
<dbReference type="Pfam" id="PF23037">
    <property type="entry name" value="KOWx_SPT5"/>
    <property type="match status" value="1"/>
</dbReference>
<keyword evidence="6" id="KW-0539">Nucleus</keyword>
<dbReference type="InterPro" id="IPR039659">
    <property type="entry name" value="SPT5"/>
</dbReference>
<feature type="compositionally biased region" description="Gly residues" evidence="11">
    <location>
        <begin position="525"/>
        <end position="583"/>
    </location>
</feature>
<evidence type="ECO:0000256" key="8">
    <source>
        <dbReference type="ARBA" id="ARBA00025870"/>
    </source>
</evidence>
<dbReference type="GO" id="GO:0032044">
    <property type="term" value="C:DSIF complex"/>
    <property type="evidence" value="ECO:0007669"/>
    <property type="project" value="EnsemblFungi"/>
</dbReference>
<dbReference type="InterPro" id="IPR041976">
    <property type="entry name" value="KOW_Spt5_3"/>
</dbReference>
<evidence type="ECO:0000256" key="6">
    <source>
        <dbReference type="ARBA" id="ARBA00023242"/>
    </source>
</evidence>
<keyword evidence="14" id="KW-0648">Protein biosynthesis</keyword>
<evidence type="ECO:0000256" key="3">
    <source>
        <dbReference type="ARBA" id="ARBA00020181"/>
    </source>
</evidence>
<evidence type="ECO:0000259" key="12">
    <source>
        <dbReference type="SMART" id="SM00739"/>
    </source>
</evidence>
<feature type="domain" description="Spt5 C-terminal" evidence="13">
    <location>
        <begin position="588"/>
        <end position="784"/>
    </location>
</feature>
<dbReference type="InterPro" id="IPR041977">
    <property type="entry name" value="KOW_Spt5_4"/>
</dbReference>
<feature type="compositionally biased region" description="Pro residues" evidence="11">
    <location>
        <begin position="737"/>
        <end position="763"/>
    </location>
</feature>
<feature type="compositionally biased region" description="Low complexity" evidence="11">
    <location>
        <begin position="668"/>
        <end position="693"/>
    </location>
</feature>
<dbReference type="SUPFAM" id="SSF50104">
    <property type="entry name" value="Translation proteins SH3-like domain"/>
    <property type="match status" value="1"/>
</dbReference>
<dbReference type="GO" id="GO:0032784">
    <property type="term" value="P:regulation of DNA-templated transcription elongation"/>
    <property type="evidence" value="ECO:0007669"/>
    <property type="project" value="InterPro"/>
</dbReference>
<dbReference type="OrthoDB" id="28901at2759"/>
<evidence type="ECO:0000256" key="2">
    <source>
        <dbReference type="ARBA" id="ARBA00006956"/>
    </source>
</evidence>
<feature type="domain" description="KOW" evidence="12">
    <location>
        <begin position="22"/>
        <end position="49"/>
    </location>
</feature>
<sequence>MVLVPIKEYPDMFRVNKSKEQELTPGNYVRIKRGKYMGDLAIVENLSENGLEARLKVVPRLDYGKSASVIDSDALKRKRGGFGGAAAAKARPPPRLFSATEASQYDQRNLQRRGANSFSYAGEDYENGYLLKDFKISFLTTDNVNPRLEELTRFNNASEEGIDLLALSQSMKKSALATGSNFQPGEHVEVHSGEQAGMQGKVIDVTGDIVTIVGTGQLLKDEKFEVPISTLRKRFSVGDHVRVINGNYKDDTGMVVKISLRDNSVTLLSDLSQEEITVFSKDLKAASDIGGSNVLGKFELYDLVQLNAQAVGCIVNIERESVQVLDQDGQIRTLPPSSIIMKVIKDQRSRFATDRNGREIREGDTVREVSGEGRQGKVLHIHRLYIFLHDRDIAENLGVFVSKIGNVQTVSTKGARDEAQPGMVDLNKMNPEVRGMGPPQVHRATRGNIPRNRVIGKRVTIGRGSQYKGFSGLIKDFNDNMARIELDAKNKVVTVDIEKLLFDNPNGSGKLSYLDALFPGRGMGGGPGGPGGFRGGPGGPRGGYNGGPGGPGGPGGYNGGPGGPGGFNGGPGGPGGPISGGATPGWAGSKTPSWSGGARTPAWAGGAGNKTPAWAGGAGGNKTPAWNSGSRTPAWNAGGRTPGYSGGDGGRTPAWNAGSSTPGWDLGNSSSNNLGSSSSSSSSFANPPSSRYSDSNPARSGGILYNSAPTPGFAASTPGALSAPTPAPYRDDLAPTPGAPTPGPLGAPTPAPFGAPTPGPIGAPTPGAWGIDDGETPKYEADTP</sequence>
<feature type="domain" description="KOW" evidence="12">
    <location>
        <begin position="359"/>
        <end position="384"/>
    </location>
</feature>
<feature type="compositionally biased region" description="Polar residues" evidence="11">
    <location>
        <begin position="624"/>
        <end position="633"/>
    </location>
</feature>
<dbReference type="CDD" id="cd06082">
    <property type="entry name" value="KOW_Spt5_2"/>
    <property type="match status" value="1"/>
</dbReference>
<feature type="domain" description="KOW" evidence="12">
    <location>
        <begin position="181"/>
        <end position="208"/>
    </location>
</feature>
<name>A0A167DDF8_9ASCO</name>
<evidence type="ECO:0000256" key="10">
    <source>
        <dbReference type="ARBA" id="ARBA00031006"/>
    </source>
</evidence>
<evidence type="ECO:0000259" key="13">
    <source>
        <dbReference type="SMART" id="SM01104"/>
    </source>
</evidence>
<dbReference type="PANTHER" id="PTHR11125">
    <property type="entry name" value="SUPPRESSOR OF TY 5"/>
    <property type="match status" value="1"/>
</dbReference>
<evidence type="ECO:0000313" key="15">
    <source>
        <dbReference type="Proteomes" id="UP000189580"/>
    </source>
</evidence>
<dbReference type="Pfam" id="PF23042">
    <property type="entry name" value="KOW1_SPT5"/>
    <property type="match status" value="1"/>
</dbReference>
<dbReference type="GO" id="GO:0140463">
    <property type="term" value="F:chromatin-protein adaptor activity"/>
    <property type="evidence" value="ECO:0007669"/>
    <property type="project" value="EnsemblFungi"/>
</dbReference>
<dbReference type="GeneID" id="30032819"/>
<dbReference type="EMBL" id="CP014501">
    <property type="protein sequence ID" value="ANB12789.1"/>
    <property type="molecule type" value="Genomic_DNA"/>
</dbReference>
<evidence type="ECO:0000256" key="1">
    <source>
        <dbReference type="ARBA" id="ARBA00004123"/>
    </source>
</evidence>
<keyword evidence="5" id="KW-0804">Transcription</keyword>
<dbReference type="InterPro" id="IPR041978">
    <property type="entry name" value="KOW_Spt5_5"/>
</dbReference>
<comment type="function">
    <text evidence="7">The SPT4-SPT5 complex mediates both activation and inhibition of transcription elongation, and plays a role in pre-mRNA processing. This complex seems to be important for the stability of the RNA polymerase II elongation machinery on the chromatin template but not for the inherent ability of this machinery to translocate down the gene.</text>
</comment>
<evidence type="ECO:0000313" key="14">
    <source>
        <dbReference type="EMBL" id="ANB12789.1"/>
    </source>
</evidence>
<dbReference type="PANTHER" id="PTHR11125:SF7">
    <property type="entry name" value="TRANSCRIPTION ELONGATION FACTOR SPT5"/>
    <property type="match status" value="1"/>
</dbReference>
<dbReference type="CDD" id="cd06081">
    <property type="entry name" value="KOW_Spt5_1"/>
    <property type="match status" value="1"/>
</dbReference>
<dbReference type="InterPro" id="IPR008991">
    <property type="entry name" value="Translation_prot_SH3-like_sf"/>
</dbReference>
<dbReference type="GO" id="GO:0003711">
    <property type="term" value="F:transcription elongation factor activity"/>
    <property type="evidence" value="ECO:0007669"/>
    <property type="project" value="EnsemblFungi"/>
</dbReference>
<evidence type="ECO:0000256" key="9">
    <source>
        <dbReference type="ARBA" id="ARBA00029865"/>
    </source>
</evidence>
<dbReference type="KEGG" id="slb:AWJ20_1059"/>
<proteinExistence type="inferred from homology"/>
<feature type="region of interest" description="Disordered" evidence="11">
    <location>
        <begin position="525"/>
        <end position="784"/>
    </location>
</feature>
<protein>
    <recommendedName>
        <fullName evidence="3">Transcription elongation factor SPT5</fullName>
    </recommendedName>
    <alternativeName>
        <fullName evidence="9 10">Chromatin Elongation factor SPT5</fullName>
    </alternativeName>
    <alternativeName>
        <fullName evidence="4">Transcription elongation factor spt5</fullName>
    </alternativeName>
</protein>
<dbReference type="InterPro" id="IPR057936">
    <property type="entry name" value="KOWx_Spt5"/>
</dbReference>
<dbReference type="InterPro" id="IPR014722">
    <property type="entry name" value="Rib_uL2_dom2"/>
</dbReference>
<feature type="domain" description="KOW" evidence="12">
    <location>
        <begin position="234"/>
        <end position="261"/>
    </location>
</feature>
<organism evidence="14 15">
    <name type="scientific">Sugiyamaella lignohabitans</name>
    <dbReference type="NCBI Taxonomy" id="796027"/>
    <lineage>
        <taxon>Eukaryota</taxon>
        <taxon>Fungi</taxon>
        <taxon>Dikarya</taxon>
        <taxon>Ascomycota</taxon>
        <taxon>Saccharomycotina</taxon>
        <taxon>Dipodascomycetes</taxon>
        <taxon>Dipodascales</taxon>
        <taxon>Trichomonascaceae</taxon>
        <taxon>Sugiyamaella</taxon>
    </lineage>
</organism>
<dbReference type="Pfam" id="PF23284">
    <property type="entry name" value="KOW2_Spt5"/>
    <property type="match status" value="1"/>
</dbReference>
<feature type="region of interest" description="Disordered" evidence="11">
    <location>
        <begin position="425"/>
        <end position="445"/>
    </location>
</feature>
<dbReference type="InterPro" id="IPR005824">
    <property type="entry name" value="KOW"/>
</dbReference>
<dbReference type="InterPro" id="IPR024945">
    <property type="entry name" value="Spt5_C_dom"/>
</dbReference>
<dbReference type="Pfam" id="PF23291">
    <property type="entry name" value="KOW4_SPT5"/>
    <property type="match status" value="1"/>
</dbReference>
<dbReference type="GO" id="GO:0003746">
    <property type="term" value="F:translation elongation factor activity"/>
    <property type="evidence" value="ECO:0007669"/>
    <property type="project" value="UniProtKB-KW"/>
</dbReference>
<dbReference type="Proteomes" id="UP000189580">
    <property type="component" value="Chromosome a"/>
</dbReference>
<evidence type="ECO:0000256" key="5">
    <source>
        <dbReference type="ARBA" id="ARBA00023163"/>
    </source>
</evidence>
<comment type="similarity">
    <text evidence="2">Belongs to the SPT5 family.</text>
</comment>
<evidence type="ECO:0000256" key="4">
    <source>
        <dbReference type="ARBA" id="ARBA00021370"/>
    </source>
</evidence>
<dbReference type="SMART" id="SM00739">
    <property type="entry name" value="KOW"/>
    <property type="match status" value="5"/>
</dbReference>
<gene>
    <name evidence="14" type="primary">SPT5</name>
    <name evidence="14" type="ORF">AWJ20_1059</name>
</gene>
<dbReference type="Gene3D" id="2.30.30.30">
    <property type="match status" value="3"/>
</dbReference>
<dbReference type="CDD" id="cd06085">
    <property type="entry name" value="KOW_Spt5_5"/>
    <property type="match status" value="1"/>
</dbReference>
<accession>A0A167DDF8</accession>
<feature type="domain" description="KOW" evidence="12">
    <location>
        <begin position="452"/>
        <end position="480"/>
    </location>
</feature>
<dbReference type="GO" id="GO:0003729">
    <property type="term" value="F:mRNA binding"/>
    <property type="evidence" value="ECO:0007669"/>
    <property type="project" value="TreeGrafter"/>
</dbReference>
<dbReference type="Pfam" id="PF12815">
    <property type="entry name" value="CTD"/>
    <property type="match status" value="1"/>
</dbReference>
<dbReference type="AlphaFoldDB" id="A0A167DDF8"/>
<dbReference type="Pfam" id="PF23290">
    <property type="entry name" value="KOW5_SPT5"/>
    <property type="match status" value="1"/>
</dbReference>
<dbReference type="Pfam" id="PF00467">
    <property type="entry name" value="KOW"/>
    <property type="match status" value="1"/>
</dbReference>
<dbReference type="InterPro" id="IPR041973">
    <property type="entry name" value="KOW_Spt5_1"/>
</dbReference>
<dbReference type="FunFam" id="2.30.30.30:FF:000018">
    <property type="entry name" value="Transcription elongation factor SPT5"/>
    <property type="match status" value="1"/>
</dbReference>
<comment type="subcellular location">
    <subcellularLocation>
        <location evidence="1">Nucleus</location>
    </subcellularLocation>
</comment>
<dbReference type="GO" id="GO:0006368">
    <property type="term" value="P:transcription elongation by RNA polymerase II"/>
    <property type="evidence" value="ECO:0007669"/>
    <property type="project" value="EnsemblFungi"/>
</dbReference>
<evidence type="ECO:0000256" key="7">
    <source>
        <dbReference type="ARBA" id="ARBA00024691"/>
    </source>
</evidence>
<dbReference type="SMART" id="SM01104">
    <property type="entry name" value="CTD"/>
    <property type="match status" value="1"/>
</dbReference>
<dbReference type="GO" id="GO:0006357">
    <property type="term" value="P:regulation of transcription by RNA polymerase II"/>
    <property type="evidence" value="ECO:0007669"/>
    <property type="project" value="InterPro"/>
</dbReference>
<evidence type="ECO:0000256" key="11">
    <source>
        <dbReference type="SAM" id="MobiDB-lite"/>
    </source>
</evidence>
<dbReference type="CDD" id="cd06084">
    <property type="entry name" value="KOW_Spt5_4"/>
    <property type="match status" value="1"/>
</dbReference>
<comment type="subunit">
    <text evidence="8">Component of the SPT4-SPT5 complex. Interacts with RNA polymerase II.</text>
</comment>
<dbReference type="InterPro" id="IPR041975">
    <property type="entry name" value="KOW_Spt5_2"/>
</dbReference>
<dbReference type="RefSeq" id="XP_018735266.1">
    <property type="nucleotide sequence ID" value="XM_018877910.1"/>
</dbReference>
<reference evidence="14 15" key="1">
    <citation type="submission" date="2016-02" db="EMBL/GenBank/DDBJ databases">
        <title>Complete genome sequence and transcriptome regulation of the pentose utilising yeast Sugiyamaella lignohabitans.</title>
        <authorList>
            <person name="Bellasio M."/>
            <person name="Peymann A."/>
            <person name="Valli M."/>
            <person name="Sipitzky M."/>
            <person name="Graf A."/>
            <person name="Sauer M."/>
            <person name="Marx H."/>
            <person name="Mattanovich D."/>
        </authorList>
    </citation>
    <scope>NUCLEOTIDE SEQUENCE [LARGE SCALE GENOMIC DNA]</scope>
    <source>
        <strain evidence="14 15">CBS 10342</strain>
    </source>
</reference>
<feature type="compositionally biased region" description="Gly residues" evidence="11">
    <location>
        <begin position="640"/>
        <end position="650"/>
    </location>
</feature>
<dbReference type="CDD" id="cd06083">
    <property type="entry name" value="KOW_Spt5_3"/>
    <property type="match status" value="1"/>
</dbReference>